<keyword evidence="5" id="KW-0411">Iron-sulfur</keyword>
<dbReference type="PANTHER" id="PTHR21266">
    <property type="entry name" value="IRON-SULFUR DOMAIN CONTAINING PROTEIN"/>
    <property type="match status" value="1"/>
</dbReference>
<evidence type="ECO:0000313" key="8">
    <source>
        <dbReference type="Proteomes" id="UP000545386"/>
    </source>
</evidence>
<sequence length="360" mass="40555">MFIRNIWYIAGWAKDIGATPVARRICNEPIVLFRTLQGQVGALIDRCCHRGVPLSLGSVVEAGIECGYHGLVMDCSGTCVHIPGQKNIPASTKVRSYPVVEKDELIWIWMGDPELADPSQILDYPVHNDYKNWPHKHGFYRIKGNYQLLVDNLMDLTHLGYVHKTTIGGDPNTHVTAHMETRETPRGVKVVRHMPDCLPPPTYRKGVPFAGHVDRWQEFEFVPPATVLQWSGAADTGKGALTDENQREGGFSLRVFHGVTPETESTCLYFWSTANGYRQDDPQATEDLYNDVSTAFREDQVMIEAQQRMLEETGEADLVSIIHDRGRIQMRRIVERLIEQENPKENTAVSAERKMAAVSG</sequence>
<dbReference type="GO" id="GO:0051213">
    <property type="term" value="F:dioxygenase activity"/>
    <property type="evidence" value="ECO:0007669"/>
    <property type="project" value="UniProtKB-KW"/>
</dbReference>
<evidence type="ECO:0000256" key="2">
    <source>
        <dbReference type="ARBA" id="ARBA00022723"/>
    </source>
</evidence>
<dbReference type="PROSITE" id="PS51296">
    <property type="entry name" value="RIESKE"/>
    <property type="match status" value="1"/>
</dbReference>
<dbReference type="Pfam" id="PF00355">
    <property type="entry name" value="Rieske"/>
    <property type="match status" value="1"/>
</dbReference>
<dbReference type="EMBL" id="JACJUU010000002">
    <property type="protein sequence ID" value="MBC2769090.1"/>
    <property type="molecule type" value="Genomic_DNA"/>
</dbReference>
<dbReference type="Gene3D" id="2.102.10.10">
    <property type="entry name" value="Rieske [2Fe-2S] iron-sulphur domain"/>
    <property type="match status" value="1"/>
</dbReference>
<dbReference type="InterPro" id="IPR015881">
    <property type="entry name" value="ARHD_Rieske_2Fe_2S"/>
</dbReference>
<keyword evidence="8" id="KW-1185">Reference proteome</keyword>
<protein>
    <submittedName>
        <fullName evidence="7">Aromatic ring-hydroxylating dioxygenase subunit alpha</fullName>
    </submittedName>
</protein>
<dbReference type="Gene3D" id="3.90.380.10">
    <property type="entry name" value="Naphthalene 1,2-dioxygenase Alpha Subunit, Chain A, domain 1"/>
    <property type="match status" value="1"/>
</dbReference>
<dbReference type="InterPro" id="IPR044043">
    <property type="entry name" value="VanA_C_cat"/>
</dbReference>
<dbReference type="Pfam" id="PF19112">
    <property type="entry name" value="VanA_C"/>
    <property type="match status" value="1"/>
</dbReference>
<evidence type="ECO:0000256" key="5">
    <source>
        <dbReference type="ARBA" id="ARBA00023014"/>
    </source>
</evidence>
<keyword evidence="1" id="KW-0001">2Fe-2S</keyword>
<dbReference type="SUPFAM" id="SSF50022">
    <property type="entry name" value="ISP domain"/>
    <property type="match status" value="1"/>
</dbReference>
<dbReference type="InterPro" id="IPR050584">
    <property type="entry name" value="Cholesterol_7-desaturase"/>
</dbReference>
<keyword evidence="2" id="KW-0479">Metal-binding</keyword>
<evidence type="ECO:0000256" key="1">
    <source>
        <dbReference type="ARBA" id="ARBA00022714"/>
    </source>
</evidence>
<feature type="domain" description="Rieske" evidence="6">
    <location>
        <begin position="7"/>
        <end position="108"/>
    </location>
</feature>
<evidence type="ECO:0000256" key="4">
    <source>
        <dbReference type="ARBA" id="ARBA00023004"/>
    </source>
</evidence>
<dbReference type="PROSITE" id="PS00570">
    <property type="entry name" value="RING_HYDROXYL_ALPHA"/>
    <property type="match status" value="1"/>
</dbReference>
<reference evidence="7 8" key="1">
    <citation type="submission" date="2020-08" db="EMBL/GenBank/DDBJ databases">
        <title>Paraeoetvoesia sp. YC-7-48 draft genome sequence.</title>
        <authorList>
            <person name="Yao L."/>
        </authorList>
    </citation>
    <scope>NUCLEOTIDE SEQUENCE [LARGE SCALE GENOMIC DNA]</scope>
    <source>
        <strain evidence="8">YC-7-48</strain>
    </source>
</reference>
<accession>A0A842HP80</accession>
<keyword evidence="7" id="KW-0223">Dioxygenase</keyword>
<evidence type="ECO:0000259" key="6">
    <source>
        <dbReference type="PROSITE" id="PS51296"/>
    </source>
</evidence>
<proteinExistence type="predicted"/>
<gene>
    <name evidence="7" type="ORF">GTU67_04060</name>
</gene>
<name>A0A842HP80_9BURK</name>
<dbReference type="InterPro" id="IPR036922">
    <property type="entry name" value="Rieske_2Fe-2S_sf"/>
</dbReference>
<dbReference type="GO" id="GO:0051537">
    <property type="term" value="F:2 iron, 2 sulfur cluster binding"/>
    <property type="evidence" value="ECO:0007669"/>
    <property type="project" value="UniProtKB-KW"/>
</dbReference>
<dbReference type="Proteomes" id="UP000545386">
    <property type="component" value="Unassembled WGS sequence"/>
</dbReference>
<dbReference type="AlphaFoldDB" id="A0A842HP80"/>
<dbReference type="GO" id="GO:0005506">
    <property type="term" value="F:iron ion binding"/>
    <property type="evidence" value="ECO:0007669"/>
    <property type="project" value="InterPro"/>
</dbReference>
<dbReference type="RefSeq" id="WP_185778883.1">
    <property type="nucleotide sequence ID" value="NZ_JACJUU010000002.1"/>
</dbReference>
<keyword evidence="3" id="KW-0560">Oxidoreductase</keyword>
<dbReference type="InterPro" id="IPR017941">
    <property type="entry name" value="Rieske_2Fe-2S"/>
</dbReference>
<dbReference type="CDD" id="cd08878">
    <property type="entry name" value="RHO_alpha_C_DMO-like"/>
    <property type="match status" value="1"/>
</dbReference>
<evidence type="ECO:0000313" key="7">
    <source>
        <dbReference type="EMBL" id="MBC2769090.1"/>
    </source>
</evidence>
<keyword evidence="4" id="KW-0408">Iron</keyword>
<comment type="caution">
    <text evidence="7">The sequence shown here is derived from an EMBL/GenBank/DDBJ whole genome shotgun (WGS) entry which is preliminary data.</text>
</comment>
<dbReference type="SUPFAM" id="SSF55961">
    <property type="entry name" value="Bet v1-like"/>
    <property type="match status" value="1"/>
</dbReference>
<dbReference type="PANTHER" id="PTHR21266:SF60">
    <property type="entry name" value="3-KETOSTEROID-9-ALPHA-MONOOXYGENASE, OXYGENASE COMPONENT"/>
    <property type="match status" value="1"/>
</dbReference>
<organism evidence="7 8">
    <name type="scientific">Pusillimonas minor</name>
    <dbReference type="NCBI Taxonomy" id="2697024"/>
    <lineage>
        <taxon>Bacteria</taxon>
        <taxon>Pseudomonadati</taxon>
        <taxon>Pseudomonadota</taxon>
        <taxon>Betaproteobacteria</taxon>
        <taxon>Burkholderiales</taxon>
        <taxon>Alcaligenaceae</taxon>
        <taxon>Pusillimonas</taxon>
    </lineage>
</organism>
<evidence type="ECO:0000256" key="3">
    <source>
        <dbReference type="ARBA" id="ARBA00023002"/>
    </source>
</evidence>